<dbReference type="InterPro" id="IPR008902">
    <property type="entry name" value="Rhamnosid_concanavalin"/>
</dbReference>
<evidence type="ECO:0000256" key="1">
    <source>
        <dbReference type="ARBA" id="ARBA00001445"/>
    </source>
</evidence>
<dbReference type="InterPro" id="IPR008928">
    <property type="entry name" value="6-hairpin_glycosidase_sf"/>
</dbReference>
<dbReference type="EMBL" id="CP120983">
    <property type="protein sequence ID" value="WLQ63020.1"/>
    <property type="molecule type" value="Genomic_DNA"/>
</dbReference>
<keyword evidence="10" id="KW-1185">Reference proteome</keyword>
<evidence type="ECO:0000313" key="10">
    <source>
        <dbReference type="Proteomes" id="UP001224433"/>
    </source>
</evidence>
<evidence type="ECO:0000256" key="2">
    <source>
        <dbReference type="ARBA" id="ARBA00012652"/>
    </source>
</evidence>
<feature type="region of interest" description="Disordered" evidence="4">
    <location>
        <begin position="295"/>
        <end position="317"/>
    </location>
</feature>
<dbReference type="Gene3D" id="2.60.420.10">
    <property type="entry name" value="Maltose phosphorylase, domain 3"/>
    <property type="match status" value="1"/>
</dbReference>
<sequence>MSAPTRLRVEFLDDAHGITEPRPRLSWLLPSDCRVQHAYQLRMGEWDSGKVESGESVLVATGAPPLRSRERRAWQVRVWTDAGRSDWSAPSWLEAGLLEPEDWQAAWIQPAEETVAAAGERPAHLLRGILTLPGAVTTARAHVTAEGIYELFVNGVRIGDDELTPGFTDYRSTLQVQTYDVGSLLRPGANTVGAVLSDGWFRGVNGMFRDADCFGTRTALLLQMHLTLHDGTEDVFCTDATWTSTTGGITRADLLGGVTADLRAEPVGWTSGVSDARTWTPVTVADTGYDRLAASPAPPVRRTGYRRPLSVSRSPSGAQVADFGENVVGWVRLSELGPRGTRLTLIHGEALTPDGEVTRRNLLPDHMPPDWEEKLNPGQVDVVVSAGRTGEVFEPRHATKGFRYVAVEGDLRDLTPDDLTAVVVHTDLRPTGTFRCADERLNRLHEIAVRSFLGNAVDIPTDCPTRERSGWTGDWALFVPTAAFLFDVAGFSRKWLRDLATQQFEDGVVPNFVPDQLGPATRDHPLIGENLGSAGWGDAAVIVPWEIFRAYGDRELLERQWPSMVAWVERAIRMAREGRHPHRAANLPEPAPHEEYLWDTGFHFGEWLEPGDQPGWEELRTLDQSAVATAYLRHSSCLLSRIAVVLGREAEAERYREISEHARLAWQTEFVDETGRVQPETQATLVRALAFDLVDADLRPSLAHRLAELVRAVGTRVGTGFLATPHLLPVLAETGYADLAYELLLQNTPPSWMHMLDNGATTVWELWEAIDADGVAHESLNHYSKGAVISFLHRFVAGLRVLDEGPGYRRFRVQPCPGSGLTWAEAGHDSPYGRIEVAWRNHGETTRMRVVVPPGTQAEVRLPDGRRADIGPGTALFEWTNRQDEA</sequence>
<keyword evidence="3 9" id="KW-0378">Hydrolase</keyword>
<proteinExistence type="predicted"/>
<dbReference type="GO" id="GO:0016787">
    <property type="term" value="F:hydrolase activity"/>
    <property type="evidence" value="ECO:0007669"/>
    <property type="project" value="UniProtKB-KW"/>
</dbReference>
<dbReference type="PANTHER" id="PTHR33307:SF6">
    <property type="entry name" value="ALPHA-RHAMNOSIDASE (EUROFUNG)-RELATED"/>
    <property type="match status" value="1"/>
</dbReference>
<gene>
    <name evidence="9" type="ORF">P8A20_05150</name>
</gene>
<dbReference type="EC" id="3.2.1.40" evidence="2"/>
<dbReference type="Proteomes" id="UP001224433">
    <property type="component" value="Chromosome"/>
</dbReference>
<dbReference type="PIRSF" id="PIRSF010631">
    <property type="entry name" value="A-rhamnsds"/>
    <property type="match status" value="1"/>
</dbReference>
<feature type="domain" description="Bacterial alpha-L-rhamnosidase N-terminal" evidence="6">
    <location>
        <begin position="135"/>
        <end position="303"/>
    </location>
</feature>
<dbReference type="InterPro" id="IPR016007">
    <property type="entry name" value="Alpha_rhamnosid"/>
</dbReference>
<reference evidence="9 10" key="1">
    <citation type="submission" date="2023-03" db="EMBL/GenBank/DDBJ databases">
        <title>Isolation and description of six Streptomyces strains from soil environments, able to metabolize different microbial glucans.</title>
        <authorList>
            <person name="Widen T."/>
            <person name="Larsbrink J."/>
        </authorList>
    </citation>
    <scope>NUCLEOTIDE SEQUENCE [LARGE SCALE GENOMIC DNA]</scope>
    <source>
        <strain evidence="9 10">Alt3</strain>
    </source>
</reference>
<feature type="domain" description="Alpha-L-rhamnosidase C-terminal" evidence="8">
    <location>
        <begin position="803"/>
        <end position="871"/>
    </location>
</feature>
<dbReference type="Pfam" id="PF17389">
    <property type="entry name" value="Bac_rhamnosid6H"/>
    <property type="match status" value="1"/>
</dbReference>
<dbReference type="InterPro" id="IPR035398">
    <property type="entry name" value="Bac_rhamnosid_C"/>
</dbReference>
<evidence type="ECO:0000256" key="3">
    <source>
        <dbReference type="ARBA" id="ARBA00022801"/>
    </source>
</evidence>
<feature type="domain" description="Alpha-L-rhamnosidase concanavalin-like" evidence="5">
    <location>
        <begin position="314"/>
        <end position="425"/>
    </location>
</feature>
<evidence type="ECO:0000259" key="7">
    <source>
        <dbReference type="Pfam" id="PF17389"/>
    </source>
</evidence>
<evidence type="ECO:0000259" key="6">
    <source>
        <dbReference type="Pfam" id="PF08531"/>
    </source>
</evidence>
<evidence type="ECO:0000259" key="5">
    <source>
        <dbReference type="Pfam" id="PF05592"/>
    </source>
</evidence>
<dbReference type="RefSeq" id="WP_306102964.1">
    <property type="nucleotide sequence ID" value="NZ_CP120983.1"/>
</dbReference>
<dbReference type="Pfam" id="PF17390">
    <property type="entry name" value="Bac_rhamnosid_C"/>
    <property type="match status" value="1"/>
</dbReference>
<dbReference type="InterPro" id="IPR013737">
    <property type="entry name" value="Bac_rhamnosid_N"/>
</dbReference>
<dbReference type="InterPro" id="IPR035396">
    <property type="entry name" value="Bac_rhamnosid6H"/>
</dbReference>
<dbReference type="Gene3D" id="2.60.40.10">
    <property type="entry name" value="Immunoglobulins"/>
    <property type="match status" value="1"/>
</dbReference>
<evidence type="ECO:0000256" key="4">
    <source>
        <dbReference type="SAM" id="MobiDB-lite"/>
    </source>
</evidence>
<dbReference type="PANTHER" id="PTHR33307">
    <property type="entry name" value="ALPHA-RHAMNOSIDASE (EUROFUNG)"/>
    <property type="match status" value="1"/>
</dbReference>
<dbReference type="InterPro" id="IPR012341">
    <property type="entry name" value="6hp_glycosidase-like_sf"/>
</dbReference>
<feature type="domain" description="Alpha-L-rhamnosidase six-hairpin glycosidase" evidence="7">
    <location>
        <begin position="431"/>
        <end position="796"/>
    </location>
</feature>
<dbReference type="Gene3D" id="2.60.120.260">
    <property type="entry name" value="Galactose-binding domain-like"/>
    <property type="match status" value="2"/>
</dbReference>
<dbReference type="Gene3D" id="1.50.10.10">
    <property type="match status" value="1"/>
</dbReference>
<dbReference type="Pfam" id="PF05592">
    <property type="entry name" value="Bac_rhamnosid"/>
    <property type="match status" value="1"/>
</dbReference>
<name>A0ABY9J5B8_9ACTN</name>
<organism evidence="9 10">
    <name type="scientific">Streptomyces glycanivorans</name>
    <dbReference type="NCBI Taxonomy" id="3033808"/>
    <lineage>
        <taxon>Bacteria</taxon>
        <taxon>Bacillati</taxon>
        <taxon>Actinomycetota</taxon>
        <taxon>Actinomycetes</taxon>
        <taxon>Kitasatosporales</taxon>
        <taxon>Streptomycetaceae</taxon>
        <taxon>Streptomyces</taxon>
    </lineage>
</organism>
<dbReference type="SUPFAM" id="SSF48208">
    <property type="entry name" value="Six-hairpin glycosidases"/>
    <property type="match status" value="1"/>
</dbReference>
<dbReference type="Pfam" id="PF08531">
    <property type="entry name" value="Bac_rhamnosid_N"/>
    <property type="match status" value="1"/>
</dbReference>
<dbReference type="InterPro" id="IPR013783">
    <property type="entry name" value="Ig-like_fold"/>
</dbReference>
<protein>
    <recommendedName>
        <fullName evidence="2">alpha-L-rhamnosidase</fullName>
        <ecNumber evidence="2">3.2.1.40</ecNumber>
    </recommendedName>
</protein>
<accession>A0ABY9J5B8</accession>
<dbReference type="Pfam" id="PF25788">
    <property type="entry name" value="Ig_Rha78A_N"/>
    <property type="match status" value="1"/>
</dbReference>
<evidence type="ECO:0000259" key="8">
    <source>
        <dbReference type="Pfam" id="PF17390"/>
    </source>
</evidence>
<comment type="catalytic activity">
    <reaction evidence="1">
        <text>Hydrolysis of terminal non-reducing alpha-L-rhamnose residues in alpha-L-rhamnosides.</text>
        <dbReference type="EC" id="3.2.1.40"/>
    </reaction>
</comment>
<evidence type="ECO:0000313" key="9">
    <source>
        <dbReference type="EMBL" id="WLQ63020.1"/>
    </source>
</evidence>